<dbReference type="PANTHER" id="PTHR48100">
    <property type="entry name" value="BROAD-SPECIFICITY PHOSPHATASE YOR283W-RELATED"/>
    <property type="match status" value="1"/>
</dbReference>
<feature type="binding site" evidence="2">
    <location>
        <position position="58"/>
    </location>
    <ligand>
        <name>substrate</name>
    </ligand>
</feature>
<gene>
    <name evidence="3" type="ORF">BBD41_23680</name>
</gene>
<dbReference type="AlphaFoldDB" id="A0A1B2E5U5"/>
<feature type="active site" description="Tele-phosphohistidine intermediate" evidence="1">
    <location>
        <position position="9"/>
    </location>
</feature>
<dbReference type="CDD" id="cd07067">
    <property type="entry name" value="HP_PGM_like"/>
    <property type="match status" value="1"/>
</dbReference>
<feature type="active site" description="Proton donor/acceptor" evidence="1">
    <location>
        <position position="83"/>
    </location>
</feature>
<evidence type="ECO:0000256" key="2">
    <source>
        <dbReference type="PIRSR" id="PIRSR613078-2"/>
    </source>
</evidence>
<accession>A0A1B2E5U5</accession>
<dbReference type="InterPro" id="IPR029033">
    <property type="entry name" value="His_PPase_superfam"/>
</dbReference>
<dbReference type="Gene3D" id="3.40.50.1240">
    <property type="entry name" value="Phosphoglycerate mutase-like"/>
    <property type="match status" value="1"/>
</dbReference>
<reference evidence="3" key="1">
    <citation type="submission" date="2016-08" db="EMBL/GenBank/DDBJ databases">
        <title>Complete Genome Seqeunce of Paenibacillus sp. nov. IHBB 9852 from high altitute lake of Indian trans-Himalayas.</title>
        <authorList>
            <person name="Kiran S."/>
            <person name="Swarnkar M.K."/>
            <person name="Rana A."/>
            <person name="Tewari R."/>
            <person name="Gulati A."/>
        </authorList>
    </citation>
    <scope>NUCLEOTIDE SEQUENCE [LARGE SCALE GENOMIC DNA]</scope>
    <source>
        <strain evidence="3">IHBB 9852</strain>
    </source>
</reference>
<dbReference type="InterPro" id="IPR050275">
    <property type="entry name" value="PGM_Phosphatase"/>
</dbReference>
<organism evidence="3">
    <name type="scientific">Paenibacillus ihbetae</name>
    <dbReference type="NCBI Taxonomy" id="1870820"/>
    <lineage>
        <taxon>Bacteria</taxon>
        <taxon>Bacillati</taxon>
        <taxon>Bacillota</taxon>
        <taxon>Bacilli</taxon>
        <taxon>Bacillales</taxon>
        <taxon>Paenibacillaceae</taxon>
        <taxon>Paenibacillus</taxon>
    </lineage>
</organism>
<dbReference type="GO" id="GO:0016301">
    <property type="term" value="F:kinase activity"/>
    <property type="evidence" value="ECO:0007669"/>
    <property type="project" value="UniProtKB-KW"/>
</dbReference>
<dbReference type="GO" id="GO:0016791">
    <property type="term" value="F:phosphatase activity"/>
    <property type="evidence" value="ECO:0007669"/>
    <property type="project" value="TreeGrafter"/>
</dbReference>
<dbReference type="GO" id="GO:0005737">
    <property type="term" value="C:cytoplasm"/>
    <property type="evidence" value="ECO:0007669"/>
    <property type="project" value="TreeGrafter"/>
</dbReference>
<dbReference type="RefSeq" id="WP_099479033.1">
    <property type="nucleotide sequence ID" value="NZ_CP016809.1"/>
</dbReference>
<proteinExistence type="predicted"/>
<dbReference type="KEGG" id="pib:BBD41_23680"/>
<evidence type="ECO:0000313" key="3">
    <source>
        <dbReference type="EMBL" id="ANY75333.1"/>
    </source>
</evidence>
<evidence type="ECO:0000256" key="1">
    <source>
        <dbReference type="PIRSR" id="PIRSR613078-1"/>
    </source>
</evidence>
<sequence>MATIGFVRHGLTDWNALGRAQGLSDIPLNGEGRQQAKLLAERLKNGPWEAIVTSTLIRARETAEIIAHELGVRNVIQEHCIREIDCGLIEGTTEEQRIQTWGQQWRDLDLRMEPYEAVAARGSRFVNDISNKLNHQYILAVSHGAVIGLTLQQLMPHRFTTTYMDNASLTVITQVGDHWECTLYNDISHLQKDSIAYTYEPTNRNEVSP</sequence>
<keyword evidence="3" id="KW-0808">Transferase</keyword>
<name>A0A1B2E5U5_9BACL</name>
<dbReference type="Pfam" id="PF00300">
    <property type="entry name" value="His_Phos_1"/>
    <property type="match status" value="1"/>
</dbReference>
<dbReference type="EMBL" id="CP016809">
    <property type="protein sequence ID" value="ANY75333.1"/>
    <property type="molecule type" value="Genomic_DNA"/>
</dbReference>
<feature type="binding site" evidence="2">
    <location>
        <begin position="8"/>
        <end position="15"/>
    </location>
    <ligand>
        <name>substrate</name>
    </ligand>
</feature>
<dbReference type="SUPFAM" id="SSF53254">
    <property type="entry name" value="Phosphoglycerate mutase-like"/>
    <property type="match status" value="1"/>
</dbReference>
<keyword evidence="3" id="KW-0418">Kinase</keyword>
<dbReference type="SMART" id="SM00855">
    <property type="entry name" value="PGAM"/>
    <property type="match status" value="1"/>
</dbReference>
<dbReference type="InterPro" id="IPR013078">
    <property type="entry name" value="His_Pase_superF_clade-1"/>
</dbReference>
<protein>
    <submittedName>
        <fullName evidence="3">Phosphoglycerate kinase</fullName>
    </submittedName>
</protein>
<dbReference type="PANTHER" id="PTHR48100:SF1">
    <property type="entry name" value="HISTIDINE PHOSPHATASE FAMILY PROTEIN-RELATED"/>
    <property type="match status" value="1"/>
</dbReference>